<keyword evidence="2" id="KW-1185">Reference proteome</keyword>
<organism evidence="1 2">
    <name type="scientific">Penicillium cf. viridicatum</name>
    <dbReference type="NCBI Taxonomy" id="2972119"/>
    <lineage>
        <taxon>Eukaryota</taxon>
        <taxon>Fungi</taxon>
        <taxon>Dikarya</taxon>
        <taxon>Ascomycota</taxon>
        <taxon>Pezizomycotina</taxon>
        <taxon>Eurotiomycetes</taxon>
        <taxon>Eurotiomycetidae</taxon>
        <taxon>Eurotiales</taxon>
        <taxon>Aspergillaceae</taxon>
        <taxon>Penicillium</taxon>
    </lineage>
</organism>
<dbReference type="PANTHER" id="PTHR37535">
    <property type="entry name" value="FLUG DOMAIN PROTEIN"/>
    <property type="match status" value="1"/>
</dbReference>
<feature type="non-terminal residue" evidence="1">
    <location>
        <position position="1"/>
    </location>
</feature>
<comment type="caution">
    <text evidence="1">The sequence shown here is derived from an EMBL/GenBank/DDBJ whole genome shotgun (WGS) entry which is preliminary data.</text>
</comment>
<dbReference type="Pfam" id="PF11917">
    <property type="entry name" value="DUF3435"/>
    <property type="match status" value="1"/>
</dbReference>
<gene>
    <name evidence="1" type="ORF">N7449_005101</name>
</gene>
<dbReference type="InterPro" id="IPR021842">
    <property type="entry name" value="DUF3435"/>
</dbReference>
<dbReference type="EMBL" id="JAPQKQ010000003">
    <property type="protein sequence ID" value="KAJ5203022.1"/>
    <property type="molecule type" value="Genomic_DNA"/>
</dbReference>
<accession>A0A9W9MKL4</accession>
<dbReference type="AlphaFoldDB" id="A0A9W9MKL4"/>
<dbReference type="OrthoDB" id="4485682at2759"/>
<evidence type="ECO:0000313" key="1">
    <source>
        <dbReference type="EMBL" id="KAJ5203022.1"/>
    </source>
</evidence>
<dbReference type="PANTHER" id="PTHR37535:SF2">
    <property type="entry name" value="FINGER DOMAIN PROTEIN, PUTATIVE (AFU_ORTHOLOGUE AFUA_6G09300)-RELATED"/>
    <property type="match status" value="1"/>
</dbReference>
<reference evidence="1" key="2">
    <citation type="journal article" date="2023" name="IMA Fungus">
        <title>Comparative genomic study of the Penicillium genus elucidates a diverse pangenome and 15 lateral gene transfer events.</title>
        <authorList>
            <person name="Petersen C."/>
            <person name="Sorensen T."/>
            <person name="Nielsen M.R."/>
            <person name="Sondergaard T.E."/>
            <person name="Sorensen J.L."/>
            <person name="Fitzpatrick D.A."/>
            <person name="Frisvad J.C."/>
            <person name="Nielsen K.L."/>
        </authorList>
    </citation>
    <scope>NUCLEOTIDE SEQUENCE</scope>
    <source>
        <strain evidence="1">IBT 20477</strain>
    </source>
</reference>
<proteinExistence type="predicted"/>
<name>A0A9W9MKL4_9EURO</name>
<sequence length="208" mass="24196">NNPDNDIDKDITNVPLNYRRLEQTKDNLVEALREVTLNNKGFRGYYRRIIRTRITAEDSEEINIIIRTGALPNNFPFPKIINDPSLIFSPYIFIFALSLRSPYAFLYRAPSKAIELPLKREVEGYYIFYKTDNQPMTDGAISKRLRNLGEIHGLLQSIFAYCFRYRGGKMLNESSAVSEAQQNLIIKQADTRTFLNHYLPRHIDTDIQ</sequence>
<dbReference type="Proteomes" id="UP001150942">
    <property type="component" value="Unassembled WGS sequence"/>
</dbReference>
<evidence type="ECO:0000313" key="2">
    <source>
        <dbReference type="Proteomes" id="UP001150942"/>
    </source>
</evidence>
<protein>
    <submittedName>
        <fullName evidence="1">Uncharacterized protein</fullName>
    </submittedName>
</protein>
<feature type="non-terminal residue" evidence="1">
    <location>
        <position position="208"/>
    </location>
</feature>
<reference evidence="1" key="1">
    <citation type="submission" date="2022-11" db="EMBL/GenBank/DDBJ databases">
        <authorList>
            <person name="Petersen C."/>
        </authorList>
    </citation>
    <scope>NUCLEOTIDE SEQUENCE</scope>
    <source>
        <strain evidence="1">IBT 20477</strain>
    </source>
</reference>